<evidence type="ECO:0000256" key="5">
    <source>
        <dbReference type="ARBA" id="ARBA00022448"/>
    </source>
</evidence>
<proteinExistence type="inferred from homology"/>
<feature type="domain" description="PBP" evidence="13">
    <location>
        <begin position="33"/>
        <end position="267"/>
    </location>
</feature>
<keyword evidence="9" id="KW-0472">Membrane</keyword>
<comment type="function">
    <text evidence="1">Part of the ABC transporter complex PstSACB involved in phosphate import.</text>
</comment>
<dbReference type="PANTHER" id="PTHR30570">
    <property type="entry name" value="PERIPLASMIC PHOSPHATE BINDING COMPONENT OF PHOSPHATE ABC TRANSPORTER"/>
    <property type="match status" value="1"/>
</dbReference>
<evidence type="ECO:0000313" key="15">
    <source>
        <dbReference type="Proteomes" id="UP000438120"/>
    </source>
</evidence>
<name>A0A6A8MG54_9LACO</name>
<dbReference type="AlphaFoldDB" id="A0A6A8MG54"/>
<dbReference type="GO" id="GO:0005886">
    <property type="term" value="C:plasma membrane"/>
    <property type="evidence" value="ECO:0007669"/>
    <property type="project" value="UniProtKB-SubCell"/>
</dbReference>
<dbReference type="InterPro" id="IPR024370">
    <property type="entry name" value="PBP_domain"/>
</dbReference>
<keyword evidence="11 12" id="KW-0449">Lipoprotein</keyword>
<evidence type="ECO:0000256" key="3">
    <source>
        <dbReference type="ARBA" id="ARBA00008725"/>
    </source>
</evidence>
<keyword evidence="7 12" id="KW-0592">Phosphate transport</keyword>
<organism evidence="14 15">
    <name type="scientific">Lactobacillus porci</name>
    <dbReference type="NCBI Taxonomy" id="2012477"/>
    <lineage>
        <taxon>Bacteria</taxon>
        <taxon>Bacillati</taxon>
        <taxon>Bacillota</taxon>
        <taxon>Bacilli</taxon>
        <taxon>Lactobacillales</taxon>
        <taxon>Lactobacillaceae</taxon>
        <taxon>Lactobacillus</taxon>
    </lineage>
</organism>
<comment type="subcellular location">
    <subcellularLocation>
        <location evidence="2 12">Cell membrane</location>
        <topology evidence="2 12">Lipid-anchor</topology>
    </subcellularLocation>
</comment>
<dbReference type="CDD" id="cd13653">
    <property type="entry name" value="PBP2_phosphate_like_1"/>
    <property type="match status" value="1"/>
</dbReference>
<dbReference type="RefSeq" id="WP_154549431.1">
    <property type="nucleotide sequence ID" value="NZ_VUMX01000037.1"/>
</dbReference>
<dbReference type="InterPro" id="IPR050811">
    <property type="entry name" value="Phosphate_ABC_transporter"/>
</dbReference>
<dbReference type="GO" id="GO:0006817">
    <property type="term" value="P:phosphate ion transport"/>
    <property type="evidence" value="ECO:0007669"/>
    <property type="project" value="UniProtKB-UniRule"/>
</dbReference>
<evidence type="ECO:0000256" key="2">
    <source>
        <dbReference type="ARBA" id="ARBA00004193"/>
    </source>
</evidence>
<sequence length="296" mass="30968">MSSKKTKVVAVALVLLAIVTGCVIGSSKADTKGVSGTVNAAGSSALLPLVQSAAKRFMDANPNCVVNTNGGGSGQGLQQVSDGTIDIGDSDLFADEKLDKKSAAKLVDHQVAITAIAPVINKDAGVSNLTTKQLIDVFTGKVTNWKQVGGNDLKIVLVSRPASSGTRATFEQYALKGKASLSNASLETDDSGTLIQMIQSVEGSIGYVALSYLTGNPEVGVVSIDGTKPNLTNVYNGKYNVWSYEHMYTKGQPKGAAKAFLKSMMSKSYGKKIEAMGYGVAYKLTDKAKATRKVTK</sequence>
<dbReference type="PROSITE" id="PS51257">
    <property type="entry name" value="PROKAR_LIPOPROTEIN"/>
    <property type="match status" value="1"/>
</dbReference>
<dbReference type="Gene3D" id="3.40.190.10">
    <property type="entry name" value="Periplasmic binding protein-like II"/>
    <property type="match status" value="2"/>
</dbReference>
<protein>
    <recommendedName>
        <fullName evidence="12">Phosphate-binding protein</fullName>
    </recommendedName>
</protein>
<keyword evidence="5 12" id="KW-0813">Transport</keyword>
<evidence type="ECO:0000256" key="8">
    <source>
        <dbReference type="ARBA" id="ARBA00022729"/>
    </source>
</evidence>
<keyword evidence="10 12" id="KW-0564">Palmitate</keyword>
<reference evidence="14 15" key="1">
    <citation type="submission" date="2019-08" db="EMBL/GenBank/DDBJ databases">
        <title>In-depth cultivation of the pig gut microbiome towards novel bacterial diversity and tailored functional studies.</title>
        <authorList>
            <person name="Wylensek D."/>
            <person name="Hitch T.C.A."/>
            <person name="Clavel T."/>
        </authorList>
    </citation>
    <scope>NUCLEOTIDE SEQUENCE [LARGE SCALE GENOMIC DNA]</scope>
    <source>
        <strain evidence="14 15">Bifido-178-WT-2B</strain>
    </source>
</reference>
<keyword evidence="15" id="KW-1185">Reference proteome</keyword>
<dbReference type="SUPFAM" id="SSF53850">
    <property type="entry name" value="Periplasmic binding protein-like II"/>
    <property type="match status" value="1"/>
</dbReference>
<evidence type="ECO:0000313" key="14">
    <source>
        <dbReference type="EMBL" id="MST87821.1"/>
    </source>
</evidence>
<comment type="caution">
    <text evidence="14">The sequence shown here is derived from an EMBL/GenBank/DDBJ whole genome shotgun (WGS) entry which is preliminary data.</text>
</comment>
<evidence type="ECO:0000256" key="12">
    <source>
        <dbReference type="RuleBase" id="RU367119"/>
    </source>
</evidence>
<evidence type="ECO:0000259" key="13">
    <source>
        <dbReference type="Pfam" id="PF12849"/>
    </source>
</evidence>
<keyword evidence="6 12" id="KW-1003">Cell membrane</keyword>
<evidence type="ECO:0000256" key="11">
    <source>
        <dbReference type="ARBA" id="ARBA00023288"/>
    </source>
</evidence>
<dbReference type="Proteomes" id="UP000438120">
    <property type="component" value="Unassembled WGS sequence"/>
</dbReference>
<evidence type="ECO:0000256" key="7">
    <source>
        <dbReference type="ARBA" id="ARBA00022592"/>
    </source>
</evidence>
<dbReference type="Pfam" id="PF12849">
    <property type="entry name" value="PBP_like_2"/>
    <property type="match status" value="1"/>
</dbReference>
<comment type="function">
    <text evidence="12">Involved in the system for phosphate transport across the cytoplasmic membrane.</text>
</comment>
<evidence type="ECO:0000256" key="9">
    <source>
        <dbReference type="ARBA" id="ARBA00023136"/>
    </source>
</evidence>
<dbReference type="NCBIfam" id="TIGR02136">
    <property type="entry name" value="ptsS_2"/>
    <property type="match status" value="1"/>
</dbReference>
<dbReference type="EMBL" id="VUMX01000037">
    <property type="protein sequence ID" value="MST87821.1"/>
    <property type="molecule type" value="Genomic_DNA"/>
</dbReference>
<evidence type="ECO:0000256" key="1">
    <source>
        <dbReference type="ARBA" id="ARBA00002841"/>
    </source>
</evidence>
<dbReference type="GO" id="GO:0042301">
    <property type="term" value="F:phosphate ion binding"/>
    <property type="evidence" value="ECO:0007669"/>
    <property type="project" value="UniProtKB-UniRule"/>
</dbReference>
<evidence type="ECO:0000256" key="10">
    <source>
        <dbReference type="ARBA" id="ARBA00023139"/>
    </source>
</evidence>
<comment type="subunit">
    <text evidence="4 12">The complex is composed of two ATP-binding proteins (PstB), two transmembrane proteins (PstC and PstA) and a solute-binding protein (PstS).</text>
</comment>
<accession>A0A6A8MG54</accession>
<evidence type="ECO:0000256" key="6">
    <source>
        <dbReference type="ARBA" id="ARBA00022475"/>
    </source>
</evidence>
<evidence type="ECO:0000256" key="4">
    <source>
        <dbReference type="ARBA" id="ARBA00011529"/>
    </source>
</evidence>
<gene>
    <name evidence="14" type="ORF">FYJ62_09425</name>
</gene>
<keyword evidence="8" id="KW-0732">Signal</keyword>
<dbReference type="OrthoDB" id="9790048at2"/>
<comment type="similarity">
    <text evidence="3 12">Belongs to the PstS family.</text>
</comment>
<dbReference type="PANTHER" id="PTHR30570:SF4">
    <property type="entry name" value="PHOSPHATE-BINDING PROTEIN PSTS 1"/>
    <property type="match status" value="1"/>
</dbReference>
<dbReference type="InterPro" id="IPR011862">
    <property type="entry name" value="Phos-bd"/>
</dbReference>